<sequence length="668" mass="72337">MKNSTKKITTENCGFFKLFSPFFLLIFFTFSLASEATNDNNRVFANMISETLLSNVDFSSEALGDGPEIVLTIIGNDCQGQTGVLSIEVVGNVTYLWSTGETGSSILITENGTYSVTVTILDTGAIIYDEIEVTELDPIGTPFSGFTILGQKDVKLHKFNNVLSGAVGATNSDGKIELKQNTNVFSFVQADDITIDNTSYADDVINSPAEMDLPEFVYNPYSDAKNDVKVNSGETVTISGHIYRKIQVKKNAKLIIDTDNLFAREIKLEKESIVEFTGCTNVILSNNGLKLHQDTQFNPTGMNVEVYSDHNVEIDQGSTVIANIYANNHQIHAKGKNGNPTSMIGFFSAWKINGQDWVNWEFGNLCSPCPVIFPEPTGGECECKGGMTQLTFDYAGGAGVNLTTNSGIVTDNGDGTYTVNTAPGEDKLEKNFEITDGNTIGQVHTSCSQDVLGNTYGASFTVLGYIDTENNVSTVETCPVNTECDCSGGMTQLTIDYAAGSGANLTTNSGIVTDNGDGTYTVNTAPGEDKLEKSFEIYDGQNLGEIHTSCSKDILGVTYAGVYTVIGHVDRDGHVCTFDPFANPLVGEDNPVIAYPNPTKSSFNIYVKSANDSNNIKVSVFTISNEKVLSRTISSNKTYNIGEELQPGFYLVQVEMEDQVRVLKVIKN</sequence>
<dbReference type="NCBIfam" id="TIGR04183">
    <property type="entry name" value="Por_Secre_tail"/>
    <property type="match status" value="1"/>
</dbReference>
<keyword evidence="4" id="KW-1185">Reference proteome</keyword>
<protein>
    <submittedName>
        <fullName evidence="3">Putative secreted protein (Por secretion system target)</fullName>
    </submittedName>
</protein>
<dbReference type="Proteomes" id="UP000271339">
    <property type="component" value="Unassembled WGS sequence"/>
</dbReference>
<keyword evidence="1" id="KW-0732">Signal</keyword>
<dbReference type="RefSeq" id="WP_121908733.1">
    <property type="nucleotide sequence ID" value="NZ_REFC01000016.1"/>
</dbReference>
<gene>
    <name evidence="3" type="ORF">BXY75_3196</name>
</gene>
<reference evidence="3 4" key="1">
    <citation type="submission" date="2018-10" db="EMBL/GenBank/DDBJ databases">
        <title>Genomic Encyclopedia of Archaeal and Bacterial Type Strains, Phase II (KMG-II): from individual species to whole genera.</title>
        <authorList>
            <person name="Goeker M."/>
        </authorList>
    </citation>
    <scope>NUCLEOTIDE SEQUENCE [LARGE SCALE GENOMIC DNA]</scope>
    <source>
        <strain evidence="3 4">DSM 23424</strain>
    </source>
</reference>
<dbReference type="OrthoDB" id="9809583at2"/>
<dbReference type="Pfam" id="PF18962">
    <property type="entry name" value="Por_Secre_tail"/>
    <property type="match status" value="1"/>
</dbReference>
<accession>A0A3L9YBG3</accession>
<evidence type="ECO:0000256" key="1">
    <source>
        <dbReference type="ARBA" id="ARBA00022729"/>
    </source>
</evidence>
<evidence type="ECO:0000313" key="3">
    <source>
        <dbReference type="EMBL" id="RMA56690.1"/>
    </source>
</evidence>
<comment type="caution">
    <text evidence="3">The sequence shown here is derived from an EMBL/GenBank/DDBJ whole genome shotgun (WGS) entry which is preliminary data.</text>
</comment>
<proteinExistence type="predicted"/>
<name>A0A3L9YBG3_9FLAO</name>
<dbReference type="InterPro" id="IPR026444">
    <property type="entry name" value="Secre_tail"/>
</dbReference>
<organism evidence="3 4">
    <name type="scientific">Ulvibacter antarcticus</name>
    <dbReference type="NCBI Taxonomy" id="442714"/>
    <lineage>
        <taxon>Bacteria</taxon>
        <taxon>Pseudomonadati</taxon>
        <taxon>Bacteroidota</taxon>
        <taxon>Flavobacteriia</taxon>
        <taxon>Flavobacteriales</taxon>
        <taxon>Flavobacteriaceae</taxon>
        <taxon>Ulvibacter</taxon>
    </lineage>
</organism>
<evidence type="ECO:0000259" key="2">
    <source>
        <dbReference type="Pfam" id="PF18962"/>
    </source>
</evidence>
<evidence type="ECO:0000313" key="4">
    <source>
        <dbReference type="Proteomes" id="UP000271339"/>
    </source>
</evidence>
<dbReference type="EMBL" id="REFC01000016">
    <property type="protein sequence ID" value="RMA56690.1"/>
    <property type="molecule type" value="Genomic_DNA"/>
</dbReference>
<feature type="domain" description="Secretion system C-terminal sorting" evidence="2">
    <location>
        <begin position="595"/>
        <end position="665"/>
    </location>
</feature>
<dbReference type="AlphaFoldDB" id="A0A3L9YBG3"/>